<dbReference type="Proteomes" id="UP000290253">
    <property type="component" value="Unassembled WGS sequence"/>
</dbReference>
<accession>A0A4Q1S891</accession>
<evidence type="ECO:0000313" key="1">
    <source>
        <dbReference type="EMBL" id="RXS93240.1"/>
    </source>
</evidence>
<reference evidence="1 2" key="1">
    <citation type="journal article" date="2016" name="Int. J. Syst. Evol. Microbiol.">
        <title>Acidipila dinghuensis sp. nov., an acidobacterium isolated from forest soil.</title>
        <authorList>
            <person name="Jiang Y.W."/>
            <person name="Wang J."/>
            <person name="Chen M.H."/>
            <person name="Lv Y.Y."/>
            <person name="Qiu L.H."/>
        </authorList>
    </citation>
    <scope>NUCLEOTIDE SEQUENCE [LARGE SCALE GENOMIC DNA]</scope>
    <source>
        <strain evidence="1 2">DHOF10</strain>
    </source>
</reference>
<evidence type="ECO:0000313" key="2">
    <source>
        <dbReference type="Proteomes" id="UP000290253"/>
    </source>
</evidence>
<gene>
    <name evidence="1" type="ORF">ESZ00_17900</name>
</gene>
<dbReference type="AlphaFoldDB" id="A0A4Q1S891"/>
<sequence length="71" mass="8259">MLDAPFHKLDLIRRSLSLHEPTIYQAFLDIEDEFYAMQRRLLKLQEEIHHLRSTIAGNLPQAPESGPMSQT</sequence>
<proteinExistence type="predicted"/>
<organism evidence="1 2">
    <name type="scientific">Silvibacterium dinghuense</name>
    <dbReference type="NCBI Taxonomy" id="1560006"/>
    <lineage>
        <taxon>Bacteria</taxon>
        <taxon>Pseudomonadati</taxon>
        <taxon>Acidobacteriota</taxon>
        <taxon>Terriglobia</taxon>
        <taxon>Terriglobales</taxon>
        <taxon>Acidobacteriaceae</taxon>
        <taxon>Silvibacterium</taxon>
    </lineage>
</organism>
<keyword evidence="2" id="KW-1185">Reference proteome</keyword>
<protein>
    <submittedName>
        <fullName evidence="1">Uncharacterized protein</fullName>
    </submittedName>
</protein>
<dbReference type="RefSeq" id="WP_129209782.1">
    <property type="nucleotide sequence ID" value="NZ_BMGU01000002.1"/>
</dbReference>
<dbReference type="EMBL" id="SDMK01000005">
    <property type="protein sequence ID" value="RXS93240.1"/>
    <property type="molecule type" value="Genomic_DNA"/>
</dbReference>
<comment type="caution">
    <text evidence="1">The sequence shown here is derived from an EMBL/GenBank/DDBJ whole genome shotgun (WGS) entry which is preliminary data.</text>
</comment>
<name>A0A4Q1S891_9BACT</name>